<dbReference type="InterPro" id="IPR045502">
    <property type="entry name" value="DUF6489"/>
</dbReference>
<dbReference type="AlphaFoldDB" id="A0A4D7BUY8"/>
<accession>A0A4D7BUY8</accession>
<proteinExistence type="predicted"/>
<dbReference type="EMBL" id="CP039704">
    <property type="protein sequence ID" value="QCI79359.1"/>
    <property type="molecule type" value="Genomic_DNA"/>
</dbReference>
<dbReference type="Pfam" id="PF20099">
    <property type="entry name" value="DUF6489"/>
    <property type="match status" value="1"/>
</dbReference>
<name>A0A4D7BUY8_9SPHN</name>
<dbReference type="Proteomes" id="UP000298714">
    <property type="component" value="Chromosome"/>
</dbReference>
<dbReference type="KEGG" id="hgn:E6W36_06755"/>
<sequence length="80" mass="9055">MKISIDIDCTPQEARSFMGLPDLAPLHAIYLERMESLIRDGVSSADVDRIVKQWMPMMTDSFETMQRAFWNAATGQSSKS</sequence>
<protein>
    <submittedName>
        <fullName evidence="1">Uncharacterized protein</fullName>
    </submittedName>
</protein>
<reference evidence="2" key="1">
    <citation type="submission" date="2019-04" db="EMBL/GenBank/DDBJ databases">
        <title>Complete genome sequence of Sphingomonas sp. W1-2-3.</title>
        <authorList>
            <person name="Im W.T."/>
        </authorList>
    </citation>
    <scope>NUCLEOTIDE SEQUENCE [LARGE SCALE GENOMIC DNA]</scope>
    <source>
        <strain evidence="2">W1-2-3</strain>
    </source>
</reference>
<keyword evidence="2" id="KW-1185">Reference proteome</keyword>
<evidence type="ECO:0000313" key="1">
    <source>
        <dbReference type="EMBL" id="QCI79359.1"/>
    </source>
</evidence>
<evidence type="ECO:0000313" key="2">
    <source>
        <dbReference type="Proteomes" id="UP000298714"/>
    </source>
</evidence>
<organism evidence="1 2">
    <name type="scientific">Hankyongella ginsenosidimutans</name>
    <dbReference type="NCBI Taxonomy" id="1763828"/>
    <lineage>
        <taxon>Bacteria</taxon>
        <taxon>Pseudomonadati</taxon>
        <taxon>Pseudomonadota</taxon>
        <taxon>Alphaproteobacteria</taxon>
        <taxon>Sphingomonadales</taxon>
        <taxon>Sphingomonadaceae</taxon>
        <taxon>Hankyongella</taxon>
    </lineage>
</organism>
<dbReference type="RefSeq" id="WP_222874193.1">
    <property type="nucleotide sequence ID" value="NZ_CP039704.1"/>
</dbReference>
<gene>
    <name evidence="1" type="ORF">E6W36_06755</name>
</gene>